<protein>
    <submittedName>
        <fullName evidence="1">Uncharacterized protein</fullName>
    </submittedName>
</protein>
<accession>A0A1F5ZTU0</accession>
<evidence type="ECO:0000313" key="1">
    <source>
        <dbReference type="EMBL" id="OGG15841.1"/>
    </source>
</evidence>
<proteinExistence type="predicted"/>
<dbReference type="STRING" id="1798383.A3D78_02950"/>
<reference evidence="1 2" key="1">
    <citation type="journal article" date="2016" name="Nat. Commun.">
        <title>Thousands of microbial genomes shed light on interconnected biogeochemical processes in an aquifer system.</title>
        <authorList>
            <person name="Anantharaman K."/>
            <person name="Brown C.T."/>
            <person name="Hug L.A."/>
            <person name="Sharon I."/>
            <person name="Castelle C.J."/>
            <person name="Probst A.J."/>
            <person name="Thomas B.C."/>
            <person name="Singh A."/>
            <person name="Wilkins M.J."/>
            <person name="Karaoz U."/>
            <person name="Brodie E.L."/>
            <person name="Williams K.H."/>
            <person name="Hubbard S.S."/>
            <person name="Banfield J.F."/>
        </authorList>
    </citation>
    <scope>NUCLEOTIDE SEQUENCE [LARGE SCALE GENOMIC DNA]</scope>
</reference>
<comment type="caution">
    <text evidence="1">The sequence shown here is derived from an EMBL/GenBank/DDBJ whole genome shotgun (WGS) entry which is preliminary data.</text>
</comment>
<dbReference type="EMBL" id="MFJM01000070">
    <property type="protein sequence ID" value="OGG15841.1"/>
    <property type="molecule type" value="Genomic_DNA"/>
</dbReference>
<dbReference type="Proteomes" id="UP000176253">
    <property type="component" value="Unassembled WGS sequence"/>
</dbReference>
<gene>
    <name evidence="1" type="ORF">A3D78_02950</name>
</gene>
<evidence type="ECO:0000313" key="2">
    <source>
        <dbReference type="Proteomes" id="UP000176253"/>
    </source>
</evidence>
<organism evidence="1 2">
    <name type="scientific">Candidatus Gottesmanbacteria bacterium RIFCSPHIGHO2_02_FULL_39_14</name>
    <dbReference type="NCBI Taxonomy" id="1798383"/>
    <lineage>
        <taxon>Bacteria</taxon>
        <taxon>Candidatus Gottesmaniibacteriota</taxon>
    </lineage>
</organism>
<name>A0A1F5ZTU0_9BACT</name>
<sequence>MSDIGFEGISHEPIVKKIATKVVNRVFPKDIEYISKDGLQKATEHVHNRGGLIVAFTHFTGREGIDVATWLREQPEFKDKEIVSPVSWHTYMKGKAGYDKAGELLRVKFIPIVTPETMALNQGVLDKLGAFPNEGLREYLQTAGEVLKKGGIVMVAPQGEGNTGSLGDPTPALSALIKTTGEDAEINTGILFVGLEIPGATPETMKREGALANLAKMHMLKRIKFRIGNFFTRDEAIESSKNESLIKTPEKKIRPLDLWGFKQLASLVSPQNVASEYLQNK</sequence>
<dbReference type="AlphaFoldDB" id="A0A1F5ZTU0"/>